<accession>A0A1G7UBH1</accession>
<dbReference type="RefSeq" id="WP_089834481.1">
    <property type="nucleotide sequence ID" value="NZ_FNBN01000004.1"/>
</dbReference>
<evidence type="ECO:0000256" key="4">
    <source>
        <dbReference type="ARBA" id="ARBA00023163"/>
    </source>
</evidence>
<dbReference type="NCBIfam" id="TIGR02937">
    <property type="entry name" value="sigma70-ECF"/>
    <property type="match status" value="1"/>
</dbReference>
<dbReference type="PANTHER" id="PTHR43133:SF46">
    <property type="entry name" value="RNA POLYMERASE SIGMA-70 FACTOR ECF SUBFAMILY"/>
    <property type="match status" value="1"/>
</dbReference>
<protein>
    <submittedName>
        <fullName evidence="6">RNA polymerase sigma factor, sigma-70 family</fullName>
    </submittedName>
</protein>
<dbReference type="GO" id="GO:0003677">
    <property type="term" value="F:DNA binding"/>
    <property type="evidence" value="ECO:0007669"/>
    <property type="project" value="InterPro"/>
</dbReference>
<dbReference type="InterPro" id="IPR013249">
    <property type="entry name" value="RNA_pol_sigma70_r4_t2"/>
</dbReference>
<reference evidence="6 7" key="1">
    <citation type="submission" date="2016-10" db="EMBL/GenBank/DDBJ databases">
        <authorList>
            <person name="de Groot N.N."/>
        </authorList>
    </citation>
    <scope>NUCLEOTIDE SEQUENCE [LARGE SCALE GENOMIC DNA]</scope>
    <source>
        <strain evidence="6 7">DSM 527</strain>
    </source>
</reference>
<gene>
    <name evidence="6" type="ORF">SAMN04488121_104310</name>
</gene>
<organism evidence="6 7">
    <name type="scientific">Chitinophaga filiformis</name>
    <name type="common">Myxococcus filiformis</name>
    <name type="synonym">Flexibacter filiformis</name>
    <dbReference type="NCBI Taxonomy" id="104663"/>
    <lineage>
        <taxon>Bacteria</taxon>
        <taxon>Pseudomonadati</taxon>
        <taxon>Bacteroidota</taxon>
        <taxon>Chitinophagia</taxon>
        <taxon>Chitinophagales</taxon>
        <taxon>Chitinophagaceae</taxon>
        <taxon>Chitinophaga</taxon>
    </lineage>
</organism>
<dbReference type="InterPro" id="IPR039425">
    <property type="entry name" value="RNA_pol_sigma-70-like"/>
</dbReference>
<dbReference type="OrthoDB" id="9150024at2"/>
<dbReference type="AlphaFoldDB" id="A0A1G7UBH1"/>
<dbReference type="Gene3D" id="1.10.10.10">
    <property type="entry name" value="Winged helix-like DNA-binding domain superfamily/Winged helix DNA-binding domain"/>
    <property type="match status" value="1"/>
</dbReference>
<dbReference type="CDD" id="cd06171">
    <property type="entry name" value="Sigma70_r4"/>
    <property type="match status" value="1"/>
</dbReference>
<evidence type="ECO:0000313" key="7">
    <source>
        <dbReference type="Proteomes" id="UP000199045"/>
    </source>
</evidence>
<dbReference type="InterPro" id="IPR013325">
    <property type="entry name" value="RNA_pol_sigma_r2"/>
</dbReference>
<comment type="similarity">
    <text evidence="1">Belongs to the sigma-70 factor family. ECF subfamily.</text>
</comment>
<dbReference type="SUPFAM" id="SSF88659">
    <property type="entry name" value="Sigma3 and sigma4 domains of RNA polymerase sigma factors"/>
    <property type="match status" value="1"/>
</dbReference>
<dbReference type="Pfam" id="PF08281">
    <property type="entry name" value="Sigma70_r4_2"/>
    <property type="match status" value="1"/>
</dbReference>
<dbReference type="GO" id="GO:0016987">
    <property type="term" value="F:sigma factor activity"/>
    <property type="evidence" value="ECO:0007669"/>
    <property type="project" value="UniProtKB-KW"/>
</dbReference>
<proteinExistence type="inferred from homology"/>
<dbReference type="PANTHER" id="PTHR43133">
    <property type="entry name" value="RNA POLYMERASE ECF-TYPE SIGMA FACTO"/>
    <property type="match status" value="1"/>
</dbReference>
<dbReference type="InterPro" id="IPR013324">
    <property type="entry name" value="RNA_pol_sigma_r3/r4-like"/>
</dbReference>
<dbReference type="EMBL" id="FNBN01000004">
    <property type="protein sequence ID" value="SDG44936.1"/>
    <property type="molecule type" value="Genomic_DNA"/>
</dbReference>
<keyword evidence="3" id="KW-0731">Sigma factor</keyword>
<dbReference type="InterPro" id="IPR036388">
    <property type="entry name" value="WH-like_DNA-bd_sf"/>
</dbReference>
<keyword evidence="2" id="KW-0805">Transcription regulation</keyword>
<evidence type="ECO:0000256" key="3">
    <source>
        <dbReference type="ARBA" id="ARBA00023082"/>
    </source>
</evidence>
<name>A0A1G7UBH1_CHIFI</name>
<dbReference type="GO" id="GO:0006352">
    <property type="term" value="P:DNA-templated transcription initiation"/>
    <property type="evidence" value="ECO:0007669"/>
    <property type="project" value="InterPro"/>
</dbReference>
<dbReference type="SUPFAM" id="SSF88946">
    <property type="entry name" value="Sigma2 domain of RNA polymerase sigma factors"/>
    <property type="match status" value="1"/>
</dbReference>
<dbReference type="STRING" id="104663.SAMN04488121_104310"/>
<evidence type="ECO:0000259" key="5">
    <source>
        <dbReference type="Pfam" id="PF08281"/>
    </source>
</evidence>
<evidence type="ECO:0000313" key="6">
    <source>
        <dbReference type="EMBL" id="SDG44936.1"/>
    </source>
</evidence>
<evidence type="ECO:0000256" key="2">
    <source>
        <dbReference type="ARBA" id="ARBA00023015"/>
    </source>
</evidence>
<dbReference type="Proteomes" id="UP000199045">
    <property type="component" value="Unassembled WGS sequence"/>
</dbReference>
<sequence length="202" mass="23614">MEEIWYTGLSDQELWSRLINGDEGALAFIYNKWFPSLYKYGMKLHADSSRVKDCIHDLFVTLWHSRANLSVTDNIKFYLFASLKRNIAKHSRRDGIFRLLGGSGPDNQSYMPSHEQKLIDQQSHDEQKRKLGRVIDKLPKRQKEILYLRYYEGLSTQETAEIMSLSVNSTYVLLSKALNYLKNHSGELMVLIISWGNQDMRF</sequence>
<evidence type="ECO:0000256" key="1">
    <source>
        <dbReference type="ARBA" id="ARBA00010641"/>
    </source>
</evidence>
<feature type="domain" description="RNA polymerase sigma factor 70 region 4 type 2" evidence="5">
    <location>
        <begin position="129"/>
        <end position="178"/>
    </location>
</feature>
<dbReference type="InterPro" id="IPR014284">
    <property type="entry name" value="RNA_pol_sigma-70_dom"/>
</dbReference>
<dbReference type="Gene3D" id="1.10.1740.10">
    <property type="match status" value="1"/>
</dbReference>
<keyword evidence="4" id="KW-0804">Transcription</keyword>